<organism evidence="14 15">
    <name type="scientific">Mucuna pruriens</name>
    <name type="common">Velvet bean</name>
    <name type="synonym">Dolichos pruriens</name>
    <dbReference type="NCBI Taxonomy" id="157652"/>
    <lineage>
        <taxon>Eukaryota</taxon>
        <taxon>Viridiplantae</taxon>
        <taxon>Streptophyta</taxon>
        <taxon>Embryophyta</taxon>
        <taxon>Tracheophyta</taxon>
        <taxon>Spermatophyta</taxon>
        <taxon>Magnoliopsida</taxon>
        <taxon>eudicotyledons</taxon>
        <taxon>Gunneridae</taxon>
        <taxon>Pentapetalae</taxon>
        <taxon>rosids</taxon>
        <taxon>fabids</taxon>
        <taxon>Fabales</taxon>
        <taxon>Fabaceae</taxon>
        <taxon>Papilionoideae</taxon>
        <taxon>50 kb inversion clade</taxon>
        <taxon>NPAAA clade</taxon>
        <taxon>indigoferoid/millettioid clade</taxon>
        <taxon>Phaseoleae</taxon>
        <taxon>Mucuna</taxon>
    </lineage>
</organism>
<dbReference type="FunFam" id="2.160.20.10:FF:000001">
    <property type="entry name" value="Pectinesterase"/>
    <property type="match status" value="1"/>
</dbReference>
<evidence type="ECO:0000256" key="10">
    <source>
        <dbReference type="ARBA" id="ARBA00023180"/>
    </source>
</evidence>
<comment type="catalytic activity">
    <reaction evidence="11">
        <text>[(1-&gt;4)-alpha-D-galacturonosyl methyl ester](n) + n H2O = [(1-&gt;4)-alpha-D-galacturonosyl](n) + n methanol + n H(+)</text>
        <dbReference type="Rhea" id="RHEA:22380"/>
        <dbReference type="Rhea" id="RHEA-COMP:14570"/>
        <dbReference type="Rhea" id="RHEA-COMP:14573"/>
        <dbReference type="ChEBI" id="CHEBI:15377"/>
        <dbReference type="ChEBI" id="CHEBI:15378"/>
        <dbReference type="ChEBI" id="CHEBI:17790"/>
        <dbReference type="ChEBI" id="CHEBI:140522"/>
        <dbReference type="ChEBI" id="CHEBI:140523"/>
        <dbReference type="EC" id="3.1.1.11"/>
    </reaction>
</comment>
<feature type="domain" description="Pectinesterase inhibitor" evidence="13">
    <location>
        <begin position="49"/>
        <end position="196"/>
    </location>
</feature>
<evidence type="ECO:0000313" key="14">
    <source>
        <dbReference type="EMBL" id="RDX81689.1"/>
    </source>
</evidence>
<dbReference type="EC" id="3.1.1.11" evidence="5"/>
<dbReference type="CDD" id="cd15798">
    <property type="entry name" value="PMEI-like_3"/>
    <property type="match status" value="1"/>
</dbReference>
<dbReference type="FunFam" id="1.20.140.40:FF:000021">
    <property type="entry name" value="Probable pectinesterase/pectinesterase inhibitor 51"/>
    <property type="match status" value="1"/>
</dbReference>
<dbReference type="InterPro" id="IPR012334">
    <property type="entry name" value="Pectin_lyas_fold"/>
</dbReference>
<comment type="subcellular location">
    <subcellularLocation>
        <location evidence="1">Secreted</location>
        <location evidence="1">Cell wall</location>
    </subcellularLocation>
</comment>
<dbReference type="OrthoDB" id="2019149at2759"/>
<dbReference type="InterPro" id="IPR006501">
    <property type="entry name" value="Pectinesterase_inhib_dom"/>
</dbReference>
<accession>A0A371FTL0</accession>
<dbReference type="InterPro" id="IPR000070">
    <property type="entry name" value="Pectinesterase_cat"/>
</dbReference>
<dbReference type="AlphaFoldDB" id="A0A371FTL0"/>
<keyword evidence="6" id="KW-0134">Cell wall</keyword>
<protein>
    <recommendedName>
        <fullName evidence="5">pectinesterase</fullName>
        <ecNumber evidence="5">3.1.1.11</ecNumber>
    </recommendedName>
</protein>
<comment type="similarity">
    <text evidence="3">In the N-terminal section; belongs to the PMEI family.</text>
</comment>
<keyword evidence="10" id="KW-0325">Glycoprotein</keyword>
<keyword evidence="15" id="KW-1185">Reference proteome</keyword>
<dbReference type="NCBIfam" id="TIGR01614">
    <property type="entry name" value="PME_inhib"/>
    <property type="match status" value="1"/>
</dbReference>
<name>A0A371FTL0_MUCPR</name>
<dbReference type="SMART" id="SM00856">
    <property type="entry name" value="PMEI"/>
    <property type="match status" value="1"/>
</dbReference>
<dbReference type="GO" id="GO:0045490">
    <property type="term" value="P:pectin catabolic process"/>
    <property type="evidence" value="ECO:0007669"/>
    <property type="project" value="UniProtKB-UniPathway"/>
</dbReference>
<evidence type="ECO:0000256" key="11">
    <source>
        <dbReference type="ARBA" id="ARBA00047928"/>
    </source>
</evidence>
<evidence type="ECO:0000256" key="8">
    <source>
        <dbReference type="ARBA" id="ARBA00023085"/>
    </source>
</evidence>
<keyword evidence="9" id="KW-1015">Disulfide bond</keyword>
<feature type="non-terminal residue" evidence="14">
    <location>
        <position position="1"/>
    </location>
</feature>
<reference evidence="14" key="1">
    <citation type="submission" date="2018-05" db="EMBL/GenBank/DDBJ databases">
        <title>Draft genome of Mucuna pruriens seed.</title>
        <authorList>
            <person name="Nnadi N.E."/>
            <person name="Vos R."/>
            <person name="Hasami M.H."/>
            <person name="Devisetty U.K."/>
            <person name="Aguiy J.C."/>
        </authorList>
    </citation>
    <scope>NUCLEOTIDE SEQUENCE [LARGE SCALE GENOMIC DNA]</scope>
    <source>
        <strain evidence="14">JCA_2017</strain>
    </source>
</reference>
<evidence type="ECO:0000256" key="1">
    <source>
        <dbReference type="ARBA" id="ARBA00004191"/>
    </source>
</evidence>
<evidence type="ECO:0000256" key="2">
    <source>
        <dbReference type="ARBA" id="ARBA00005184"/>
    </source>
</evidence>
<comment type="function">
    <text evidence="12">Acts in the modification of cell walls via demethylesterification of cell wall pectin.</text>
</comment>
<evidence type="ECO:0000259" key="13">
    <source>
        <dbReference type="SMART" id="SM00856"/>
    </source>
</evidence>
<evidence type="ECO:0000256" key="7">
    <source>
        <dbReference type="ARBA" id="ARBA00022801"/>
    </source>
</evidence>
<evidence type="ECO:0000256" key="4">
    <source>
        <dbReference type="ARBA" id="ARBA00007786"/>
    </source>
</evidence>
<evidence type="ECO:0000313" key="15">
    <source>
        <dbReference type="Proteomes" id="UP000257109"/>
    </source>
</evidence>
<comment type="caution">
    <text evidence="14">The sequence shown here is derived from an EMBL/GenBank/DDBJ whole genome shotgun (WGS) entry which is preliminary data.</text>
</comment>
<dbReference type="SUPFAM" id="SSF51126">
    <property type="entry name" value="Pectin lyase-like"/>
    <property type="match status" value="1"/>
</dbReference>
<comment type="pathway">
    <text evidence="2">Glycan metabolism; pectin degradation; 2-dehydro-3-deoxy-D-gluconate from pectin: step 1/5.</text>
</comment>
<evidence type="ECO:0000256" key="3">
    <source>
        <dbReference type="ARBA" id="ARBA00006027"/>
    </source>
</evidence>
<dbReference type="Pfam" id="PF01095">
    <property type="entry name" value="Pectinesterase"/>
    <property type="match status" value="1"/>
</dbReference>
<dbReference type="UniPathway" id="UPA00545">
    <property type="reaction ID" value="UER00823"/>
</dbReference>
<dbReference type="EMBL" id="QJKJ01007851">
    <property type="protein sequence ID" value="RDX81689.1"/>
    <property type="molecule type" value="Genomic_DNA"/>
</dbReference>
<dbReference type="GO" id="GO:0042545">
    <property type="term" value="P:cell wall modification"/>
    <property type="evidence" value="ECO:0007669"/>
    <property type="project" value="InterPro"/>
</dbReference>
<dbReference type="GO" id="GO:0030599">
    <property type="term" value="F:pectinesterase activity"/>
    <property type="evidence" value="ECO:0007669"/>
    <property type="project" value="UniProtKB-EC"/>
</dbReference>
<evidence type="ECO:0000256" key="12">
    <source>
        <dbReference type="ARBA" id="ARBA00057335"/>
    </source>
</evidence>
<dbReference type="Gene3D" id="1.20.140.40">
    <property type="entry name" value="Invertase/pectin methylesterase inhibitor family protein"/>
    <property type="match status" value="1"/>
</dbReference>
<evidence type="ECO:0000256" key="5">
    <source>
        <dbReference type="ARBA" id="ARBA00013229"/>
    </source>
</evidence>
<keyword evidence="7" id="KW-0378">Hydrolase</keyword>
<dbReference type="PANTHER" id="PTHR31707">
    <property type="entry name" value="PECTINESTERASE"/>
    <property type="match status" value="1"/>
</dbReference>
<dbReference type="Gene3D" id="2.160.20.10">
    <property type="entry name" value="Single-stranded right-handed beta-helix, Pectin lyase-like"/>
    <property type="match status" value="1"/>
</dbReference>
<dbReference type="SUPFAM" id="SSF101148">
    <property type="entry name" value="Plant invertase/pectin methylesterase inhibitor"/>
    <property type="match status" value="1"/>
</dbReference>
<comment type="similarity">
    <text evidence="4">In the C-terminal section; belongs to the pectinesterase family.</text>
</comment>
<dbReference type="STRING" id="157652.A0A371FTL0"/>
<gene>
    <name evidence="14" type="primary">PME51</name>
    <name evidence="14" type="ORF">CR513_37589</name>
</gene>
<dbReference type="GO" id="GO:0004857">
    <property type="term" value="F:enzyme inhibitor activity"/>
    <property type="evidence" value="ECO:0007669"/>
    <property type="project" value="InterPro"/>
</dbReference>
<dbReference type="Pfam" id="PF04043">
    <property type="entry name" value="PMEI"/>
    <property type="match status" value="1"/>
</dbReference>
<dbReference type="Proteomes" id="UP000257109">
    <property type="component" value="Unassembled WGS sequence"/>
</dbReference>
<dbReference type="InterPro" id="IPR011050">
    <property type="entry name" value="Pectin_lyase_fold/virulence"/>
</dbReference>
<evidence type="ECO:0000256" key="6">
    <source>
        <dbReference type="ARBA" id="ARBA00022512"/>
    </source>
</evidence>
<sequence>MSRQRKPPKPIIPTFLPNSILRSSLLLLLLSMASILFLFLLLFFHFHPHSATDLHQACQATRFPLQCHSSLLPHLPPAPTPLQIIQSAINVSYANLIIARSKVNTIVDASAGNHTVYTAARSCLQVIHYARHRISQATRALPRGATKDARAWMSAALGYQYGCWSGLKYVNDTALVAQTMLFVDSLANLSSNALSMILSYDLYGNDTASWRPPRTERDGFWEPYGKDGLDPGPALPATFTVNVTVCKGKADGCYETVQQAVNAAPDYRDRRFVIHIKEGVYEERVRIPLRKRNVVFLGDGIGKTVITGSANVGQPGMTTYNSATVGVAGDGFIAKDLTIQNTAGADAHQAVAFRSVSDLSVIENCEFIGNQDTLYAHSLRQFYKSCRILGNVDFIFGNSAAIFQDCEILVRPRPGLPEKGESNPITAQGRTDPAQSTGFVFLNCTVNGTEEYMALYYSKPEVHRNYLGRPWKEYSRTVFIHSFFEALITPDGWMPWSGDFALKTLYYGEFGNSGPGSNTTQRVPWSNQLPADHVFSYSAQSFIQGDDWNHHLKLLRGQDLITRTLFHRTLPT</sequence>
<keyword evidence="6" id="KW-0964">Secreted</keyword>
<dbReference type="InterPro" id="IPR035513">
    <property type="entry name" value="Invertase/methylesterase_inhib"/>
</dbReference>
<evidence type="ECO:0000256" key="9">
    <source>
        <dbReference type="ARBA" id="ARBA00023157"/>
    </source>
</evidence>
<keyword evidence="8" id="KW-0063">Aspartyl esterase</keyword>
<proteinExistence type="inferred from homology"/>